<dbReference type="AlphaFoldDB" id="A0AAP0BMA7"/>
<dbReference type="EMBL" id="JBBWWQ010000006">
    <property type="protein sequence ID" value="KAK8944419.1"/>
    <property type="molecule type" value="Genomic_DNA"/>
</dbReference>
<keyword evidence="2" id="KW-1185">Reference proteome</keyword>
<accession>A0AAP0BMA7</accession>
<evidence type="ECO:0000313" key="1">
    <source>
        <dbReference type="EMBL" id="KAK8944419.1"/>
    </source>
</evidence>
<gene>
    <name evidence="1" type="ORF">KSP39_PZI007657</name>
</gene>
<evidence type="ECO:0000313" key="2">
    <source>
        <dbReference type="Proteomes" id="UP001418222"/>
    </source>
</evidence>
<reference evidence="1 2" key="1">
    <citation type="journal article" date="2022" name="Nat. Plants">
        <title>Genomes of leafy and leafless Platanthera orchids illuminate the evolution of mycoheterotrophy.</title>
        <authorList>
            <person name="Li M.H."/>
            <person name="Liu K.W."/>
            <person name="Li Z."/>
            <person name="Lu H.C."/>
            <person name="Ye Q.L."/>
            <person name="Zhang D."/>
            <person name="Wang J.Y."/>
            <person name="Li Y.F."/>
            <person name="Zhong Z.M."/>
            <person name="Liu X."/>
            <person name="Yu X."/>
            <person name="Liu D.K."/>
            <person name="Tu X.D."/>
            <person name="Liu B."/>
            <person name="Hao Y."/>
            <person name="Liao X.Y."/>
            <person name="Jiang Y.T."/>
            <person name="Sun W.H."/>
            <person name="Chen J."/>
            <person name="Chen Y.Q."/>
            <person name="Ai Y."/>
            <person name="Zhai J.W."/>
            <person name="Wu S.S."/>
            <person name="Zhou Z."/>
            <person name="Hsiao Y.Y."/>
            <person name="Wu W.L."/>
            <person name="Chen Y.Y."/>
            <person name="Lin Y.F."/>
            <person name="Hsu J.L."/>
            <person name="Li C.Y."/>
            <person name="Wang Z.W."/>
            <person name="Zhao X."/>
            <person name="Zhong W.Y."/>
            <person name="Ma X.K."/>
            <person name="Ma L."/>
            <person name="Huang J."/>
            <person name="Chen G.Z."/>
            <person name="Huang M.Z."/>
            <person name="Huang L."/>
            <person name="Peng D.H."/>
            <person name="Luo Y.B."/>
            <person name="Zou S.Q."/>
            <person name="Chen S.P."/>
            <person name="Lan S."/>
            <person name="Tsai W.C."/>
            <person name="Van de Peer Y."/>
            <person name="Liu Z.J."/>
        </authorList>
    </citation>
    <scope>NUCLEOTIDE SEQUENCE [LARGE SCALE GENOMIC DNA]</scope>
    <source>
        <strain evidence="1">Lor287</strain>
    </source>
</reference>
<comment type="caution">
    <text evidence="1">The sequence shown here is derived from an EMBL/GenBank/DDBJ whole genome shotgun (WGS) entry which is preliminary data.</text>
</comment>
<proteinExistence type="predicted"/>
<dbReference type="Proteomes" id="UP001418222">
    <property type="component" value="Unassembled WGS sequence"/>
</dbReference>
<name>A0AAP0BMA7_9ASPA</name>
<protein>
    <submittedName>
        <fullName evidence="1">Uncharacterized protein</fullName>
    </submittedName>
</protein>
<organism evidence="1 2">
    <name type="scientific">Platanthera zijinensis</name>
    <dbReference type="NCBI Taxonomy" id="2320716"/>
    <lineage>
        <taxon>Eukaryota</taxon>
        <taxon>Viridiplantae</taxon>
        <taxon>Streptophyta</taxon>
        <taxon>Embryophyta</taxon>
        <taxon>Tracheophyta</taxon>
        <taxon>Spermatophyta</taxon>
        <taxon>Magnoliopsida</taxon>
        <taxon>Liliopsida</taxon>
        <taxon>Asparagales</taxon>
        <taxon>Orchidaceae</taxon>
        <taxon>Orchidoideae</taxon>
        <taxon>Orchideae</taxon>
        <taxon>Orchidinae</taxon>
        <taxon>Platanthera</taxon>
    </lineage>
</organism>
<sequence>MNISPAILSYNRGQIKKFPDPNQKIIVHMISMINASVFYLKKKIWCEELQSNFTVQRDIQQCREHHSLCGDAYTSQLTLRCVAQAVMCAHPLNVALHGKIQRAHFTVYTL</sequence>